<proteinExistence type="inferred from homology"/>
<evidence type="ECO:0000256" key="2">
    <source>
        <dbReference type="ARBA" id="ARBA00023224"/>
    </source>
</evidence>
<reference evidence="9 10" key="1">
    <citation type="submission" date="2023-11" db="EMBL/GenBank/DDBJ databases">
        <title>Plant-associative lifestyle of Vibrio porteresiae and its evolutionary dynamics.</title>
        <authorList>
            <person name="Rameshkumar N."/>
            <person name="Kirti K."/>
        </authorList>
    </citation>
    <scope>NUCLEOTIDE SEQUENCE [LARGE SCALE GENOMIC DNA]</scope>
    <source>
        <strain evidence="9 10">MSSRF30</strain>
    </source>
</reference>
<protein>
    <submittedName>
        <fullName evidence="9">Methyl-accepting chemotaxis protein</fullName>
    </submittedName>
</protein>
<keyword evidence="10" id="KW-1185">Reference proteome</keyword>
<dbReference type="InterPro" id="IPR003660">
    <property type="entry name" value="HAMP_dom"/>
</dbReference>
<keyword evidence="6" id="KW-1133">Transmembrane helix</keyword>
<keyword evidence="6" id="KW-0812">Transmembrane</keyword>
<dbReference type="Pfam" id="PF00015">
    <property type="entry name" value="MCPsignal"/>
    <property type="match status" value="1"/>
</dbReference>
<dbReference type="PRINTS" id="PR00260">
    <property type="entry name" value="CHEMTRNSDUCR"/>
</dbReference>
<evidence type="ECO:0000256" key="6">
    <source>
        <dbReference type="SAM" id="Phobius"/>
    </source>
</evidence>
<dbReference type="CDD" id="cd11386">
    <property type="entry name" value="MCP_signal"/>
    <property type="match status" value="1"/>
</dbReference>
<evidence type="ECO:0000256" key="4">
    <source>
        <dbReference type="PROSITE-ProRule" id="PRU00284"/>
    </source>
</evidence>
<feature type="domain" description="HAMP" evidence="8">
    <location>
        <begin position="303"/>
        <end position="357"/>
    </location>
</feature>
<dbReference type="InterPro" id="IPR004090">
    <property type="entry name" value="Chemotax_Me-accpt_rcpt"/>
</dbReference>
<feature type="transmembrane region" description="Helical" evidence="6">
    <location>
        <begin position="9"/>
        <end position="30"/>
    </location>
</feature>
<dbReference type="SMART" id="SM00304">
    <property type="entry name" value="HAMP"/>
    <property type="match status" value="2"/>
</dbReference>
<dbReference type="Proteomes" id="UP001304071">
    <property type="component" value="Chromosome 2"/>
</dbReference>
<evidence type="ECO:0000313" key="10">
    <source>
        <dbReference type="Proteomes" id="UP001304071"/>
    </source>
</evidence>
<evidence type="ECO:0000259" key="8">
    <source>
        <dbReference type="PROSITE" id="PS50885"/>
    </source>
</evidence>
<evidence type="ECO:0000259" key="7">
    <source>
        <dbReference type="PROSITE" id="PS50111"/>
    </source>
</evidence>
<feature type="domain" description="Methyl-accepting transducer" evidence="7">
    <location>
        <begin position="362"/>
        <end position="598"/>
    </location>
</feature>
<feature type="transmembrane region" description="Helical" evidence="6">
    <location>
        <begin position="283"/>
        <end position="306"/>
    </location>
</feature>
<dbReference type="PROSITE" id="PS50111">
    <property type="entry name" value="CHEMOTAXIS_TRANSDUC_2"/>
    <property type="match status" value="1"/>
</dbReference>
<dbReference type="PANTHER" id="PTHR32089">
    <property type="entry name" value="METHYL-ACCEPTING CHEMOTAXIS PROTEIN MCPB"/>
    <property type="match status" value="1"/>
</dbReference>
<dbReference type="SUPFAM" id="SSF58104">
    <property type="entry name" value="Methyl-accepting chemotaxis protein (MCP) signaling domain"/>
    <property type="match status" value="1"/>
</dbReference>
<evidence type="ECO:0000256" key="1">
    <source>
        <dbReference type="ARBA" id="ARBA00004370"/>
    </source>
</evidence>
<evidence type="ECO:0000256" key="3">
    <source>
        <dbReference type="ARBA" id="ARBA00029447"/>
    </source>
</evidence>
<dbReference type="RefSeq" id="WP_261896630.1">
    <property type="nucleotide sequence ID" value="NZ_AP024896.1"/>
</dbReference>
<feature type="coiled-coil region" evidence="5">
    <location>
        <begin position="433"/>
        <end position="460"/>
    </location>
</feature>
<dbReference type="Gene3D" id="3.30.450.20">
    <property type="entry name" value="PAS domain"/>
    <property type="match status" value="2"/>
</dbReference>
<dbReference type="PANTHER" id="PTHR32089:SF55">
    <property type="entry name" value="METHYL ACCEPTING SENSORY TRANSDUCER WITH CACHE_2 SMALL MOLECULE BINDING DOMAIN"/>
    <property type="match status" value="1"/>
</dbReference>
<dbReference type="Pfam" id="PF00672">
    <property type="entry name" value="HAMP"/>
    <property type="match status" value="1"/>
</dbReference>
<keyword evidence="5" id="KW-0175">Coiled coil</keyword>
<name>A0ABZ0QK86_9VIBR</name>
<evidence type="ECO:0000313" key="9">
    <source>
        <dbReference type="EMBL" id="WPC76215.1"/>
    </source>
</evidence>
<dbReference type="CDD" id="cd06225">
    <property type="entry name" value="HAMP"/>
    <property type="match status" value="1"/>
</dbReference>
<gene>
    <name evidence="9" type="ORF">R8Z52_16940</name>
</gene>
<keyword evidence="6" id="KW-0472">Membrane</keyword>
<dbReference type="CDD" id="cd18773">
    <property type="entry name" value="PDC1_HK_sensor"/>
    <property type="match status" value="1"/>
</dbReference>
<accession>A0ABZ0QK86</accession>
<dbReference type="EMBL" id="CP138204">
    <property type="protein sequence ID" value="WPC76215.1"/>
    <property type="molecule type" value="Genomic_DNA"/>
</dbReference>
<dbReference type="Gene3D" id="1.10.287.950">
    <property type="entry name" value="Methyl-accepting chemotaxis protein"/>
    <property type="match status" value="1"/>
</dbReference>
<evidence type="ECO:0000256" key="5">
    <source>
        <dbReference type="SAM" id="Coils"/>
    </source>
</evidence>
<dbReference type="SMART" id="SM00283">
    <property type="entry name" value="MA"/>
    <property type="match status" value="1"/>
</dbReference>
<comment type="subcellular location">
    <subcellularLocation>
        <location evidence="1">Membrane</location>
    </subcellularLocation>
</comment>
<keyword evidence="2 4" id="KW-0807">Transducer</keyword>
<sequence>MKKVGFKRLLILSILILVGFAVSLTSYILYTNQKDVFTKQILYSTQAYVDYKAAQIETIINEKVSGITKLAAHYQDNSIAGKPSDIIEKTQVIATSMNLDSAVIAFENGDAFWNQTSSSWPNHKLNVDVRTQSWYQAARQATNSHVTDPYKSDDNTYWITIAHNVKDGIVTSDMTLGFLNKLTESGKDIPGSIAMIFTQDTTVLSSTSDAIKAGDKASNNQSFGRISQEAIQGDHSVIEYNLDGVDKLLVTKRIHAGNQNWYFSVALNQSVAFAPLVDIRNKVILIATSSVIVSVLIAYILINYLFRPILRLRQTIFDLSRGEADLTQRLPVESDDELGQISSAVNEFIGNLHSMMTQVRDISSSLAVNSDRLKEQSRRNSQTVESHVLETEQVVTAIEEMNSTVEAMALDTTNTAELTHSANMVAEESKQYMQRAQLTVHALINEVEKAATDVESMSAEADNIQEILSVIGDIAEQTNLLALNAAIEAARAGDQGRGFAVVADEVRKLASRTKSSTKEIENALNSLLAGTQQVVKSMSTTKFRCQEAADGTGAVATSLDTMTTSIEDINNLSTQIATATEEQRSVTHELSRNMTAISEMVGEIDKGGKVTQTEAEELAIVNGQLIKIVNRFKL</sequence>
<dbReference type="PROSITE" id="PS50885">
    <property type="entry name" value="HAMP"/>
    <property type="match status" value="1"/>
</dbReference>
<organism evidence="9 10">
    <name type="scientific">Vibrio porteresiae DSM 19223</name>
    <dbReference type="NCBI Taxonomy" id="1123496"/>
    <lineage>
        <taxon>Bacteria</taxon>
        <taxon>Pseudomonadati</taxon>
        <taxon>Pseudomonadota</taxon>
        <taxon>Gammaproteobacteria</taxon>
        <taxon>Vibrionales</taxon>
        <taxon>Vibrionaceae</taxon>
        <taxon>Vibrio</taxon>
    </lineage>
</organism>
<comment type="similarity">
    <text evidence="3">Belongs to the methyl-accepting chemotaxis (MCP) protein family.</text>
</comment>
<dbReference type="InterPro" id="IPR004089">
    <property type="entry name" value="MCPsignal_dom"/>
</dbReference>